<comment type="caution">
    <text evidence="1">The sequence shown here is derived from an EMBL/GenBank/DDBJ whole genome shotgun (WGS) entry which is preliminary data.</text>
</comment>
<accession>A0A9J6P008</accession>
<protein>
    <submittedName>
        <fullName evidence="1">DUF4358 domain-containing protein</fullName>
    </submittedName>
</protein>
<reference evidence="1" key="2">
    <citation type="submission" date="2021-04" db="EMBL/GenBank/DDBJ databases">
        <authorList>
            <person name="Dong X."/>
        </authorList>
    </citation>
    <scope>NUCLEOTIDE SEQUENCE</scope>
    <source>
        <strain evidence="1">ZWT</strain>
    </source>
</reference>
<dbReference type="Pfam" id="PF14270">
    <property type="entry name" value="DUF4358"/>
    <property type="match status" value="1"/>
</dbReference>
<dbReference type="Proteomes" id="UP001056429">
    <property type="component" value="Unassembled WGS sequence"/>
</dbReference>
<organism evidence="1 2">
    <name type="scientific">Oceanirhabdus seepicola</name>
    <dbReference type="NCBI Taxonomy" id="2828781"/>
    <lineage>
        <taxon>Bacteria</taxon>
        <taxon>Bacillati</taxon>
        <taxon>Bacillota</taxon>
        <taxon>Clostridia</taxon>
        <taxon>Eubacteriales</taxon>
        <taxon>Clostridiaceae</taxon>
        <taxon>Oceanirhabdus</taxon>
    </lineage>
</organism>
<proteinExistence type="predicted"/>
<dbReference type="AlphaFoldDB" id="A0A9J6P008"/>
<gene>
    <name evidence="1" type="ORF">KDK92_03295</name>
</gene>
<dbReference type="EMBL" id="JAGSOJ010000001">
    <property type="protein sequence ID" value="MCM1988752.1"/>
    <property type="molecule type" value="Genomic_DNA"/>
</dbReference>
<reference evidence="1" key="1">
    <citation type="journal article" date="2021" name="mSystems">
        <title>Bacteria and Archaea Synergistically Convert Glycine Betaine to Biogenic Methane in the Formosa Cold Seep of the South China Sea.</title>
        <authorList>
            <person name="Li L."/>
            <person name="Zhang W."/>
            <person name="Zhang S."/>
            <person name="Song L."/>
            <person name="Sun Q."/>
            <person name="Zhang H."/>
            <person name="Xiang H."/>
            <person name="Dong X."/>
        </authorList>
    </citation>
    <scope>NUCLEOTIDE SEQUENCE</scope>
    <source>
        <strain evidence="1">ZWT</strain>
    </source>
</reference>
<dbReference type="InterPro" id="IPR025648">
    <property type="entry name" value="DUF4358"/>
</dbReference>
<evidence type="ECO:0000313" key="1">
    <source>
        <dbReference type="EMBL" id="MCM1988752.1"/>
    </source>
</evidence>
<evidence type="ECO:0000313" key="2">
    <source>
        <dbReference type="Proteomes" id="UP001056429"/>
    </source>
</evidence>
<keyword evidence="2" id="KW-1185">Reference proteome</keyword>
<dbReference type="RefSeq" id="WP_250857621.1">
    <property type="nucleotide sequence ID" value="NZ_JAGSOJ010000001.1"/>
</dbReference>
<name>A0A9J6P008_9CLOT</name>
<sequence>MRFENYVPKNYEMVENHLLKTKGNYIILAISEDTEKVDEIFENTFKKKLCFGCLNSLLEQGVF</sequence>